<dbReference type="InterPro" id="IPR051150">
    <property type="entry name" value="SWT21/TCAB1_mRNA_Telomere"/>
</dbReference>
<dbReference type="InterPro" id="IPR001680">
    <property type="entry name" value="WD40_rpt"/>
</dbReference>
<dbReference type="PANTHER" id="PTHR13211:SF0">
    <property type="entry name" value="TELOMERASE CAJAL BODY PROTEIN 1"/>
    <property type="match status" value="1"/>
</dbReference>
<dbReference type="OrthoDB" id="239865at2759"/>
<protein>
    <submittedName>
        <fullName evidence="2">12420_t:CDS:1</fullName>
    </submittedName>
</protein>
<name>A0A9N9BXI6_9GLOM</name>
<dbReference type="PANTHER" id="PTHR13211">
    <property type="entry name" value="TELOMERASE CAJAL BODY PROTEIN 1"/>
    <property type="match status" value="1"/>
</dbReference>
<dbReference type="SMART" id="SM00320">
    <property type="entry name" value="WD40"/>
    <property type="match status" value="6"/>
</dbReference>
<dbReference type="InterPro" id="IPR036322">
    <property type="entry name" value="WD40_repeat_dom_sf"/>
</dbReference>
<dbReference type="SUPFAM" id="SSF50978">
    <property type="entry name" value="WD40 repeat-like"/>
    <property type="match status" value="1"/>
</dbReference>
<feature type="compositionally biased region" description="Basic and acidic residues" evidence="1">
    <location>
        <begin position="312"/>
        <end position="329"/>
    </location>
</feature>
<organism evidence="2 3">
    <name type="scientific">Ambispora gerdemannii</name>
    <dbReference type="NCBI Taxonomy" id="144530"/>
    <lineage>
        <taxon>Eukaryota</taxon>
        <taxon>Fungi</taxon>
        <taxon>Fungi incertae sedis</taxon>
        <taxon>Mucoromycota</taxon>
        <taxon>Glomeromycotina</taxon>
        <taxon>Glomeromycetes</taxon>
        <taxon>Archaeosporales</taxon>
        <taxon>Ambisporaceae</taxon>
        <taxon>Ambispora</taxon>
    </lineage>
</organism>
<comment type="caution">
    <text evidence="2">The sequence shown here is derived from an EMBL/GenBank/DDBJ whole genome shotgun (WGS) entry which is preliminary data.</text>
</comment>
<dbReference type="InterPro" id="IPR015943">
    <property type="entry name" value="WD40/YVTN_repeat-like_dom_sf"/>
</dbReference>
<sequence length="561" mass="63616">MEDLNTQEIESPSSKALGVAENKLNTSISNLNSDIRFKEQSRDASFASKIPINELSESTLNKQPSTNINLTQNDSLAKVMHNFENKEELNEGTHNATGVARDSIVLEDTTTDSQNVDNEDTYYENNSYPVYSFDFSKPLELVCSTKEMYCETVQDTIKKLFPETLKDEWNQTNGWEDNFFKVAKWSPDGTCILTSSNDNILRLFELPLNVFESIEEITLNPVIQARVGETIYDCCWYPMMSSQEPETCCFLSSSRDHPVHLWDAFSGKIRASYTMVDHREQLIGPNSLAFNLDGSRIYCGYNNMIEIFDSGRPGREGEKHPTTPTRKSKEGQKGVISCIAFNPDNSGLYAAGSYSKTIGLYDEKNNELLYLLRNLYSGVTQIKFSPDGYYLFSASRRDNFIHCWDIRNTGDVLFKLDRVGDTNQRLAFDIDSSGRYLITGDQNGKILVYNISNPTENKEDISRSIVEFSAHNATMFHPTLPLIVSCSGQRKFNTDVLDYNGNDFQEGKETSLQSHDLIISSGNENDNENKKPKSDNSLKIWKVERISEWCYPSSVDAAYDF</sequence>
<dbReference type="Proteomes" id="UP000789831">
    <property type="component" value="Unassembled WGS sequence"/>
</dbReference>
<keyword evidence="3" id="KW-1185">Reference proteome</keyword>
<evidence type="ECO:0000256" key="1">
    <source>
        <dbReference type="SAM" id="MobiDB-lite"/>
    </source>
</evidence>
<dbReference type="Gene3D" id="2.130.10.10">
    <property type="entry name" value="YVTN repeat-like/Quinoprotein amine dehydrogenase"/>
    <property type="match status" value="2"/>
</dbReference>
<dbReference type="EMBL" id="CAJVPL010001620">
    <property type="protein sequence ID" value="CAG8580198.1"/>
    <property type="molecule type" value="Genomic_DNA"/>
</dbReference>
<accession>A0A9N9BXI6</accession>
<feature type="region of interest" description="Disordered" evidence="1">
    <location>
        <begin position="310"/>
        <end position="329"/>
    </location>
</feature>
<proteinExistence type="predicted"/>
<evidence type="ECO:0000313" key="2">
    <source>
        <dbReference type="EMBL" id="CAG8580198.1"/>
    </source>
</evidence>
<reference evidence="2" key="1">
    <citation type="submission" date="2021-06" db="EMBL/GenBank/DDBJ databases">
        <authorList>
            <person name="Kallberg Y."/>
            <person name="Tangrot J."/>
            <person name="Rosling A."/>
        </authorList>
    </citation>
    <scope>NUCLEOTIDE SEQUENCE</scope>
    <source>
        <strain evidence="2">MT106</strain>
    </source>
</reference>
<dbReference type="AlphaFoldDB" id="A0A9N9BXI6"/>
<gene>
    <name evidence="2" type="ORF">AGERDE_LOCUS8082</name>
</gene>
<dbReference type="Pfam" id="PF00400">
    <property type="entry name" value="WD40"/>
    <property type="match status" value="3"/>
</dbReference>
<evidence type="ECO:0000313" key="3">
    <source>
        <dbReference type="Proteomes" id="UP000789831"/>
    </source>
</evidence>